<evidence type="ECO:0000313" key="2">
    <source>
        <dbReference type="EMBL" id="KAJ9586670.1"/>
    </source>
</evidence>
<protein>
    <recommendedName>
        <fullName evidence="1">F-box/LRR-repeat protein 15-like leucin rich repeat domain-containing protein</fullName>
    </recommendedName>
</protein>
<sequence length="114" mass="12909">CVHLKTLSLGWCLEVTDAGILKLICNCKKLQILELDGVWRITGIGYLDLVPTHLPLLKRLNLYECDFIPPELLLELVAAMPQLEVLDNRGCSVLIQKDKRIPDEIQNDWFVPGS</sequence>
<feature type="domain" description="F-box/LRR-repeat protein 15-like leucin rich repeat" evidence="1">
    <location>
        <begin position="1"/>
        <end position="93"/>
    </location>
</feature>
<reference evidence="2" key="1">
    <citation type="journal article" date="2023" name="IScience">
        <title>Live-bearing cockroach genome reveals convergent evolutionary mechanisms linked to viviparity in insects and beyond.</title>
        <authorList>
            <person name="Fouks B."/>
            <person name="Harrison M.C."/>
            <person name="Mikhailova A.A."/>
            <person name="Marchal E."/>
            <person name="English S."/>
            <person name="Carruthers M."/>
            <person name="Jennings E.C."/>
            <person name="Chiamaka E.L."/>
            <person name="Frigard R.A."/>
            <person name="Pippel M."/>
            <person name="Attardo G.M."/>
            <person name="Benoit J.B."/>
            <person name="Bornberg-Bauer E."/>
            <person name="Tobe S.S."/>
        </authorList>
    </citation>
    <scope>NUCLEOTIDE SEQUENCE</scope>
    <source>
        <strain evidence="2">Stay&amp;Tobe</strain>
    </source>
</reference>
<proteinExistence type="predicted"/>
<reference evidence="2" key="2">
    <citation type="submission" date="2023-05" db="EMBL/GenBank/DDBJ databases">
        <authorList>
            <person name="Fouks B."/>
        </authorList>
    </citation>
    <scope>NUCLEOTIDE SEQUENCE</scope>
    <source>
        <strain evidence="2">Stay&amp;Tobe</strain>
        <tissue evidence="2">Testes</tissue>
    </source>
</reference>
<evidence type="ECO:0000313" key="3">
    <source>
        <dbReference type="Proteomes" id="UP001233999"/>
    </source>
</evidence>
<dbReference type="InterPro" id="IPR032675">
    <property type="entry name" value="LRR_dom_sf"/>
</dbReference>
<dbReference type="InterPro" id="IPR006553">
    <property type="entry name" value="Leu-rich_rpt_Cys-con_subtyp"/>
</dbReference>
<name>A0AAD7ZTL1_DIPPU</name>
<organism evidence="2 3">
    <name type="scientific">Diploptera punctata</name>
    <name type="common">Pacific beetle cockroach</name>
    <dbReference type="NCBI Taxonomy" id="6984"/>
    <lineage>
        <taxon>Eukaryota</taxon>
        <taxon>Metazoa</taxon>
        <taxon>Ecdysozoa</taxon>
        <taxon>Arthropoda</taxon>
        <taxon>Hexapoda</taxon>
        <taxon>Insecta</taxon>
        <taxon>Pterygota</taxon>
        <taxon>Neoptera</taxon>
        <taxon>Polyneoptera</taxon>
        <taxon>Dictyoptera</taxon>
        <taxon>Blattodea</taxon>
        <taxon>Blaberoidea</taxon>
        <taxon>Blaberidae</taxon>
        <taxon>Diplopterinae</taxon>
        <taxon>Diploptera</taxon>
    </lineage>
</organism>
<dbReference type="EMBL" id="JASPKZ010006852">
    <property type="protein sequence ID" value="KAJ9586670.1"/>
    <property type="molecule type" value="Genomic_DNA"/>
</dbReference>
<dbReference type="SMART" id="SM00367">
    <property type="entry name" value="LRR_CC"/>
    <property type="match status" value="2"/>
</dbReference>
<keyword evidence="3" id="KW-1185">Reference proteome</keyword>
<feature type="non-terminal residue" evidence="2">
    <location>
        <position position="114"/>
    </location>
</feature>
<gene>
    <name evidence="2" type="ORF">L9F63_019708</name>
</gene>
<dbReference type="InterPro" id="IPR057207">
    <property type="entry name" value="FBXL15_LRR"/>
</dbReference>
<evidence type="ECO:0000259" key="1">
    <source>
        <dbReference type="Pfam" id="PF25372"/>
    </source>
</evidence>
<accession>A0AAD7ZTL1</accession>
<feature type="non-terminal residue" evidence="2">
    <location>
        <position position="1"/>
    </location>
</feature>
<dbReference type="Proteomes" id="UP001233999">
    <property type="component" value="Unassembled WGS sequence"/>
</dbReference>
<dbReference type="Gene3D" id="3.80.10.10">
    <property type="entry name" value="Ribonuclease Inhibitor"/>
    <property type="match status" value="1"/>
</dbReference>
<dbReference type="Pfam" id="PF25372">
    <property type="entry name" value="DUF7885"/>
    <property type="match status" value="1"/>
</dbReference>
<dbReference type="AlphaFoldDB" id="A0AAD7ZTL1"/>
<comment type="caution">
    <text evidence="2">The sequence shown here is derived from an EMBL/GenBank/DDBJ whole genome shotgun (WGS) entry which is preliminary data.</text>
</comment>
<dbReference type="SUPFAM" id="SSF52047">
    <property type="entry name" value="RNI-like"/>
    <property type="match status" value="1"/>
</dbReference>